<feature type="compositionally biased region" description="Low complexity" evidence="1">
    <location>
        <begin position="441"/>
        <end position="465"/>
    </location>
</feature>
<keyword evidence="4" id="KW-1185">Reference proteome</keyword>
<dbReference type="EMBL" id="MU128923">
    <property type="protein sequence ID" value="KAF9518696.1"/>
    <property type="molecule type" value="Genomic_DNA"/>
</dbReference>
<dbReference type="GO" id="GO:0046394">
    <property type="term" value="P:carboxylic acid biosynthetic process"/>
    <property type="evidence" value="ECO:0007669"/>
    <property type="project" value="UniProtKB-ARBA"/>
</dbReference>
<evidence type="ECO:0000313" key="4">
    <source>
        <dbReference type="Proteomes" id="UP000886523"/>
    </source>
</evidence>
<name>A0A9P6B6S9_9AGAM</name>
<feature type="region of interest" description="Disordered" evidence="1">
    <location>
        <begin position="257"/>
        <end position="288"/>
    </location>
</feature>
<accession>A0A9P6B6S9</accession>
<evidence type="ECO:0000313" key="3">
    <source>
        <dbReference type="EMBL" id="KAF9518696.1"/>
    </source>
</evidence>
<feature type="compositionally biased region" description="Polar residues" evidence="1">
    <location>
        <begin position="268"/>
        <end position="288"/>
    </location>
</feature>
<evidence type="ECO:0000259" key="2">
    <source>
        <dbReference type="Pfam" id="PF13840"/>
    </source>
</evidence>
<dbReference type="Proteomes" id="UP000886523">
    <property type="component" value="Unassembled WGS sequence"/>
</dbReference>
<dbReference type="InterPro" id="IPR051719">
    <property type="entry name" value="CASTOR_mTORC1"/>
</dbReference>
<feature type="compositionally biased region" description="Polar residues" evidence="1">
    <location>
        <begin position="374"/>
        <end position="383"/>
    </location>
</feature>
<dbReference type="SUPFAM" id="SSF55021">
    <property type="entry name" value="ACT-like"/>
    <property type="match status" value="1"/>
</dbReference>
<dbReference type="InterPro" id="IPR027795">
    <property type="entry name" value="CASTOR_ACT_dom"/>
</dbReference>
<dbReference type="GO" id="GO:0006520">
    <property type="term" value="P:amino acid metabolic process"/>
    <property type="evidence" value="ECO:0007669"/>
    <property type="project" value="UniProtKB-ARBA"/>
</dbReference>
<dbReference type="Pfam" id="PF13840">
    <property type="entry name" value="ACT_7"/>
    <property type="match status" value="1"/>
</dbReference>
<organism evidence="3 4">
    <name type="scientific">Hydnum rufescens UP504</name>
    <dbReference type="NCBI Taxonomy" id="1448309"/>
    <lineage>
        <taxon>Eukaryota</taxon>
        <taxon>Fungi</taxon>
        <taxon>Dikarya</taxon>
        <taxon>Basidiomycota</taxon>
        <taxon>Agaricomycotina</taxon>
        <taxon>Agaricomycetes</taxon>
        <taxon>Cantharellales</taxon>
        <taxon>Hydnaceae</taxon>
        <taxon>Hydnum</taxon>
    </lineage>
</organism>
<dbReference type="InterPro" id="IPR045865">
    <property type="entry name" value="ACT-like_dom_sf"/>
</dbReference>
<dbReference type="Gene3D" id="3.30.2130.10">
    <property type="entry name" value="VC0802-like"/>
    <property type="match status" value="2"/>
</dbReference>
<dbReference type="AlphaFoldDB" id="A0A9P6B6S9"/>
<proteinExistence type="predicted"/>
<evidence type="ECO:0000256" key="1">
    <source>
        <dbReference type="SAM" id="MobiDB-lite"/>
    </source>
</evidence>
<feature type="domain" description="CASTOR ACT" evidence="2">
    <location>
        <begin position="115"/>
        <end position="164"/>
    </location>
</feature>
<dbReference type="PANTHER" id="PTHR31131:SF6">
    <property type="entry name" value="CASTOR ACT DOMAIN-CONTAINING PROTEIN"/>
    <property type="match status" value="1"/>
</dbReference>
<dbReference type="OrthoDB" id="58529at2759"/>
<comment type="caution">
    <text evidence="3">The sequence shown here is derived from an EMBL/GenBank/DDBJ whole genome shotgun (WGS) entry which is preliminary data.</text>
</comment>
<protein>
    <recommendedName>
        <fullName evidence="2">CASTOR ACT domain-containing protein</fullName>
    </recommendedName>
</protein>
<feature type="region of interest" description="Disordered" evidence="1">
    <location>
        <begin position="183"/>
        <end position="204"/>
    </location>
</feature>
<gene>
    <name evidence="3" type="ORF">BS47DRAFT_228457</name>
</gene>
<reference evidence="3" key="1">
    <citation type="journal article" date="2020" name="Nat. Commun.">
        <title>Large-scale genome sequencing of mycorrhizal fungi provides insights into the early evolution of symbiotic traits.</title>
        <authorList>
            <person name="Miyauchi S."/>
            <person name="Kiss E."/>
            <person name="Kuo A."/>
            <person name="Drula E."/>
            <person name="Kohler A."/>
            <person name="Sanchez-Garcia M."/>
            <person name="Morin E."/>
            <person name="Andreopoulos B."/>
            <person name="Barry K.W."/>
            <person name="Bonito G."/>
            <person name="Buee M."/>
            <person name="Carver A."/>
            <person name="Chen C."/>
            <person name="Cichocki N."/>
            <person name="Clum A."/>
            <person name="Culley D."/>
            <person name="Crous P.W."/>
            <person name="Fauchery L."/>
            <person name="Girlanda M."/>
            <person name="Hayes R.D."/>
            <person name="Keri Z."/>
            <person name="LaButti K."/>
            <person name="Lipzen A."/>
            <person name="Lombard V."/>
            <person name="Magnuson J."/>
            <person name="Maillard F."/>
            <person name="Murat C."/>
            <person name="Nolan M."/>
            <person name="Ohm R.A."/>
            <person name="Pangilinan J."/>
            <person name="Pereira M.F."/>
            <person name="Perotto S."/>
            <person name="Peter M."/>
            <person name="Pfister S."/>
            <person name="Riley R."/>
            <person name="Sitrit Y."/>
            <person name="Stielow J.B."/>
            <person name="Szollosi G."/>
            <person name="Zifcakova L."/>
            <person name="Stursova M."/>
            <person name="Spatafora J.W."/>
            <person name="Tedersoo L."/>
            <person name="Vaario L.M."/>
            <person name="Yamada A."/>
            <person name="Yan M."/>
            <person name="Wang P."/>
            <person name="Xu J."/>
            <person name="Bruns T."/>
            <person name="Baldrian P."/>
            <person name="Vilgalys R."/>
            <person name="Dunand C."/>
            <person name="Henrissat B."/>
            <person name="Grigoriev I.V."/>
            <person name="Hibbett D."/>
            <person name="Nagy L.G."/>
            <person name="Martin F.M."/>
        </authorList>
    </citation>
    <scope>NUCLEOTIDE SEQUENCE</scope>
    <source>
        <strain evidence="3">UP504</strain>
    </source>
</reference>
<feature type="region of interest" description="Disordered" evidence="1">
    <location>
        <begin position="352"/>
        <end position="465"/>
    </location>
</feature>
<sequence length="639" mass="69618">MGPEAQLTVTLELLKTPCLLVHIPRPRISELSHHVTKQFIESHARSFLSITTNAIEMTIIADEDSMQELAQAAQDDLARWQRSKHKHNPLAEPLEISDERWSVFIVETHEEQAQEQPAAASNRVRELSEPLAKAGISILYQSSYMNDYILVQTRRVEETIIILCNSGYSLLYDEDNFTSRITPPSLSDPYGRSPSNSPTHGLHSSYLPALGDNMLPSMAWNIGPASGVTGYRSATMLTRSSPSTSRIKKPELSISLEGLGLSPHGDDTSAQGPEATQSPPVSSSRQSLRISPLSATLAMVGLPEETAESWTLKVIRLFIYPKLLHPTFWARPDPARQSPRIATSASGLPYNSISILDFPPPGTAPDDARDGDTVDTSPLSPQSSDRESLLGKTTSSQPRPRGGSSALPSQQKFSVSGVDGPNRRRQTTTSAPMPLPGVRPSRSSSSSSSSASSSTSQSSSDPLSSPLYLQMRHASVAASIAALPFTSFTRTAQGTSLITDIYSLHTLFPTAEDRQQMLRCADELDDLPPIPTENLSRHPSYQHMLHGTGFVSSGTTWSQVEQLREAAMRKAARRPTTFNCLQVDLREFQLDKHGVVYRLSEALHSSDIHHLFSSTFKTANVLVACADASSALTVLTDVA</sequence>
<dbReference type="PANTHER" id="PTHR31131">
    <property type="entry name" value="CHROMOSOME 1, WHOLE GENOME SHOTGUN SEQUENCE"/>
    <property type="match status" value="1"/>
</dbReference>